<organism evidence="2 3">
    <name type="scientific">Gossypium stocksii</name>
    <dbReference type="NCBI Taxonomy" id="47602"/>
    <lineage>
        <taxon>Eukaryota</taxon>
        <taxon>Viridiplantae</taxon>
        <taxon>Streptophyta</taxon>
        <taxon>Embryophyta</taxon>
        <taxon>Tracheophyta</taxon>
        <taxon>Spermatophyta</taxon>
        <taxon>Magnoliopsida</taxon>
        <taxon>eudicotyledons</taxon>
        <taxon>Gunneridae</taxon>
        <taxon>Pentapetalae</taxon>
        <taxon>rosids</taxon>
        <taxon>malvids</taxon>
        <taxon>Malvales</taxon>
        <taxon>Malvaceae</taxon>
        <taxon>Malvoideae</taxon>
        <taxon>Gossypium</taxon>
    </lineage>
</organism>
<keyword evidence="3" id="KW-1185">Reference proteome</keyword>
<evidence type="ECO:0000313" key="2">
    <source>
        <dbReference type="EMBL" id="KAH1047469.1"/>
    </source>
</evidence>
<dbReference type="Proteomes" id="UP000828251">
    <property type="component" value="Unassembled WGS sequence"/>
</dbReference>
<name>A0A9D3UMC2_9ROSI</name>
<reference evidence="2 3" key="1">
    <citation type="journal article" date="2021" name="Plant Biotechnol. J.">
        <title>Multi-omics assisted identification of the key and species-specific regulatory components of drought-tolerant mechanisms in Gossypium stocksii.</title>
        <authorList>
            <person name="Yu D."/>
            <person name="Ke L."/>
            <person name="Zhang D."/>
            <person name="Wu Y."/>
            <person name="Sun Y."/>
            <person name="Mei J."/>
            <person name="Sun J."/>
            <person name="Sun Y."/>
        </authorList>
    </citation>
    <scope>NUCLEOTIDE SEQUENCE [LARGE SCALE GENOMIC DNA]</scope>
    <source>
        <strain evidence="3">cv. E1</strain>
        <tissue evidence="2">Leaf</tissue>
    </source>
</reference>
<comment type="caution">
    <text evidence="2">The sequence shown here is derived from an EMBL/GenBank/DDBJ whole genome shotgun (WGS) entry which is preliminary data.</text>
</comment>
<evidence type="ECO:0000313" key="3">
    <source>
        <dbReference type="Proteomes" id="UP000828251"/>
    </source>
</evidence>
<evidence type="ECO:0000256" key="1">
    <source>
        <dbReference type="SAM" id="MobiDB-lite"/>
    </source>
</evidence>
<feature type="region of interest" description="Disordered" evidence="1">
    <location>
        <begin position="1"/>
        <end position="68"/>
    </location>
</feature>
<sequence>MLQQHQFKVDDVEPVEVNPANKENAPKASEEEQEKTESVSIETDCEDEEEANPSVVPLVDSTATIPPPSTELMTELDHEVDQIINELTRFDNEEEDVPLNLLKRPMRNKMST</sequence>
<proteinExistence type="predicted"/>
<dbReference type="AlphaFoldDB" id="A0A9D3UMC2"/>
<protein>
    <submittedName>
        <fullName evidence="2">Uncharacterized protein</fullName>
    </submittedName>
</protein>
<dbReference type="OrthoDB" id="10457417at2759"/>
<dbReference type="EMBL" id="JAIQCV010000011">
    <property type="protein sequence ID" value="KAH1047469.1"/>
    <property type="molecule type" value="Genomic_DNA"/>
</dbReference>
<accession>A0A9D3UMC2</accession>
<gene>
    <name evidence="2" type="ORF">J1N35_038253</name>
</gene>